<evidence type="ECO:0000256" key="10">
    <source>
        <dbReference type="SAM" id="MobiDB-lite"/>
    </source>
</evidence>
<keyword evidence="5" id="KW-0677">Repeat</keyword>
<dbReference type="SUPFAM" id="SSF52540">
    <property type="entry name" value="P-loop containing nucleoside triphosphate hydrolases"/>
    <property type="match status" value="2"/>
</dbReference>
<dbReference type="InterPro" id="IPR026082">
    <property type="entry name" value="ABCA"/>
</dbReference>
<feature type="transmembrane region" description="Helical" evidence="11">
    <location>
        <begin position="1218"/>
        <end position="1241"/>
    </location>
</feature>
<reference evidence="13 14" key="1">
    <citation type="submission" date="2024-01" db="EMBL/GenBank/DDBJ databases">
        <authorList>
            <person name="Allen C."/>
            <person name="Tagirdzhanova G."/>
        </authorList>
    </citation>
    <scope>NUCLEOTIDE SEQUENCE [LARGE SCALE GENOMIC DNA]</scope>
</reference>
<feature type="compositionally biased region" description="Basic and acidic residues" evidence="10">
    <location>
        <begin position="820"/>
        <end position="829"/>
    </location>
</feature>
<feature type="domain" description="ABC transporter" evidence="12">
    <location>
        <begin position="1348"/>
        <end position="1574"/>
    </location>
</feature>
<comment type="caution">
    <text evidence="13">The sequence shown here is derived from an EMBL/GenBank/DDBJ whole genome shotgun (WGS) entry which is preliminary data.</text>
</comment>
<keyword evidence="6" id="KW-0547">Nucleotide-binding</keyword>
<dbReference type="PANTHER" id="PTHR19229">
    <property type="entry name" value="ATP-BINDING CASSETTE TRANSPORTER SUBFAMILY A ABCA"/>
    <property type="match status" value="1"/>
</dbReference>
<feature type="region of interest" description="Disordered" evidence="10">
    <location>
        <begin position="1623"/>
        <end position="1663"/>
    </location>
</feature>
<feature type="region of interest" description="Disordered" evidence="10">
    <location>
        <begin position="795"/>
        <end position="835"/>
    </location>
</feature>
<dbReference type="EMBL" id="CAWUHD010000127">
    <property type="protein sequence ID" value="CAK7233889.1"/>
    <property type="molecule type" value="Genomic_DNA"/>
</dbReference>
<name>A0ABP0CP69_9PEZI</name>
<gene>
    <name evidence="13" type="ORF">SEUCBS140593_008753</name>
</gene>
<feature type="transmembrane region" description="Helical" evidence="11">
    <location>
        <begin position="382"/>
        <end position="402"/>
    </location>
</feature>
<feature type="compositionally biased region" description="Basic and acidic residues" evidence="10">
    <location>
        <begin position="795"/>
        <end position="813"/>
    </location>
</feature>
<dbReference type="CDD" id="cd03263">
    <property type="entry name" value="ABC_subfamily_A"/>
    <property type="match status" value="2"/>
</dbReference>
<dbReference type="Gene3D" id="3.40.50.300">
    <property type="entry name" value="P-loop containing nucleotide triphosphate hydrolases"/>
    <property type="match status" value="2"/>
</dbReference>
<dbReference type="InterPro" id="IPR003439">
    <property type="entry name" value="ABC_transporter-like_ATP-bd"/>
</dbReference>
<feature type="transmembrane region" description="Helical" evidence="11">
    <location>
        <begin position="240"/>
        <end position="261"/>
    </location>
</feature>
<feature type="compositionally biased region" description="Basic and acidic residues" evidence="10">
    <location>
        <begin position="1648"/>
        <end position="1657"/>
    </location>
</feature>
<dbReference type="Proteomes" id="UP001642482">
    <property type="component" value="Unassembled WGS sequence"/>
</dbReference>
<keyword evidence="14" id="KW-1185">Reference proteome</keyword>
<evidence type="ECO:0000256" key="7">
    <source>
        <dbReference type="ARBA" id="ARBA00022840"/>
    </source>
</evidence>
<dbReference type="InterPro" id="IPR003593">
    <property type="entry name" value="AAA+_ATPase"/>
</dbReference>
<evidence type="ECO:0000259" key="12">
    <source>
        <dbReference type="PROSITE" id="PS50893"/>
    </source>
</evidence>
<keyword evidence="4 11" id="KW-0812">Transmembrane</keyword>
<feature type="transmembrane region" description="Helical" evidence="11">
    <location>
        <begin position="356"/>
        <end position="375"/>
    </location>
</feature>
<evidence type="ECO:0000313" key="13">
    <source>
        <dbReference type="EMBL" id="CAK7233889.1"/>
    </source>
</evidence>
<dbReference type="Pfam" id="PF12698">
    <property type="entry name" value="ABC2_membrane_3"/>
    <property type="match status" value="1"/>
</dbReference>
<keyword evidence="3" id="KW-0813">Transport</keyword>
<feature type="compositionally biased region" description="Basic and acidic residues" evidence="10">
    <location>
        <begin position="1624"/>
        <end position="1636"/>
    </location>
</feature>
<evidence type="ECO:0000256" key="5">
    <source>
        <dbReference type="ARBA" id="ARBA00022737"/>
    </source>
</evidence>
<dbReference type="PROSITE" id="PS50893">
    <property type="entry name" value="ABC_TRANSPORTER_2"/>
    <property type="match status" value="2"/>
</dbReference>
<dbReference type="InterPro" id="IPR017871">
    <property type="entry name" value="ABC_transporter-like_CS"/>
</dbReference>
<feature type="transmembrane region" description="Helical" evidence="11">
    <location>
        <begin position="328"/>
        <end position="350"/>
    </location>
</feature>
<dbReference type="PROSITE" id="PS00211">
    <property type="entry name" value="ABC_TRANSPORTER_1"/>
    <property type="match status" value="2"/>
</dbReference>
<comment type="subcellular location">
    <subcellularLocation>
        <location evidence="1">Membrane</location>
        <topology evidence="1">Multi-pass membrane protein</topology>
    </subcellularLocation>
</comment>
<feature type="transmembrane region" description="Helical" evidence="11">
    <location>
        <begin position="30"/>
        <end position="51"/>
    </location>
</feature>
<evidence type="ECO:0000256" key="1">
    <source>
        <dbReference type="ARBA" id="ARBA00004141"/>
    </source>
</evidence>
<protein>
    <recommendedName>
        <fullName evidence="12">ABC transporter domain-containing protein</fullName>
    </recommendedName>
</protein>
<evidence type="ECO:0000256" key="9">
    <source>
        <dbReference type="ARBA" id="ARBA00023136"/>
    </source>
</evidence>
<feature type="transmembrane region" description="Helical" evidence="11">
    <location>
        <begin position="422"/>
        <end position="443"/>
    </location>
</feature>
<feature type="domain" description="ABC transporter" evidence="12">
    <location>
        <begin position="480"/>
        <end position="715"/>
    </location>
</feature>
<dbReference type="InterPro" id="IPR013525">
    <property type="entry name" value="ABC2_TM"/>
</dbReference>
<feature type="transmembrane region" description="Helical" evidence="11">
    <location>
        <begin position="1189"/>
        <end position="1212"/>
    </location>
</feature>
<accession>A0ABP0CP69</accession>
<evidence type="ECO:0000256" key="11">
    <source>
        <dbReference type="SAM" id="Phobius"/>
    </source>
</evidence>
<feature type="transmembrane region" description="Helical" evidence="11">
    <location>
        <begin position="301"/>
        <end position="321"/>
    </location>
</feature>
<dbReference type="Pfam" id="PF00005">
    <property type="entry name" value="ABC_tran"/>
    <property type="match status" value="2"/>
</dbReference>
<feature type="transmembrane region" description="Helical" evidence="11">
    <location>
        <begin position="1152"/>
        <end position="1177"/>
    </location>
</feature>
<evidence type="ECO:0000313" key="14">
    <source>
        <dbReference type="Proteomes" id="UP001642482"/>
    </source>
</evidence>
<dbReference type="InterPro" id="IPR027417">
    <property type="entry name" value="P-loop_NTPase"/>
</dbReference>
<feature type="transmembrane region" description="Helical" evidence="11">
    <location>
        <begin position="892"/>
        <end position="913"/>
    </location>
</feature>
<keyword evidence="7" id="KW-0067">ATP-binding</keyword>
<keyword evidence="9 11" id="KW-0472">Membrane</keyword>
<dbReference type="PANTHER" id="PTHR19229:SF36">
    <property type="entry name" value="ATP-BINDING CASSETTE SUB-FAMILY A MEMBER 2"/>
    <property type="match status" value="1"/>
</dbReference>
<evidence type="ECO:0000256" key="2">
    <source>
        <dbReference type="ARBA" id="ARBA00008869"/>
    </source>
</evidence>
<proteinExistence type="inferred from homology"/>
<comment type="similarity">
    <text evidence="2">Belongs to the ABC transporter superfamily. ABCA family.</text>
</comment>
<feature type="transmembrane region" description="Helical" evidence="11">
    <location>
        <begin position="1121"/>
        <end position="1146"/>
    </location>
</feature>
<evidence type="ECO:0000256" key="8">
    <source>
        <dbReference type="ARBA" id="ARBA00022989"/>
    </source>
</evidence>
<feature type="transmembrane region" description="Helical" evidence="11">
    <location>
        <begin position="1262"/>
        <end position="1286"/>
    </location>
</feature>
<dbReference type="SMART" id="SM00382">
    <property type="entry name" value="AAA"/>
    <property type="match status" value="2"/>
</dbReference>
<evidence type="ECO:0000256" key="6">
    <source>
        <dbReference type="ARBA" id="ARBA00022741"/>
    </source>
</evidence>
<evidence type="ECO:0000256" key="3">
    <source>
        <dbReference type="ARBA" id="ARBA00022448"/>
    </source>
</evidence>
<organism evidence="13 14">
    <name type="scientific">Sporothrix eucalyptigena</name>
    <dbReference type="NCBI Taxonomy" id="1812306"/>
    <lineage>
        <taxon>Eukaryota</taxon>
        <taxon>Fungi</taxon>
        <taxon>Dikarya</taxon>
        <taxon>Ascomycota</taxon>
        <taxon>Pezizomycotina</taxon>
        <taxon>Sordariomycetes</taxon>
        <taxon>Sordariomycetidae</taxon>
        <taxon>Ophiostomatales</taxon>
        <taxon>Ophiostomataceae</taxon>
        <taxon>Sporothrix</taxon>
    </lineage>
</organism>
<evidence type="ECO:0000256" key="4">
    <source>
        <dbReference type="ARBA" id="ARBA00022692"/>
    </source>
</evidence>
<keyword evidence="8 11" id="KW-1133">Transmembrane helix</keyword>
<feature type="transmembrane region" description="Helical" evidence="11">
    <location>
        <begin position="1079"/>
        <end position="1100"/>
    </location>
</feature>
<sequence>MSVGLFLRQVWTLSAKNVRIVFIRHPTATVIRALVIPLILFAFFSFAKYLFVPPAVFGIATLKPLLSLPDALAFAATTGRHTVAFYNGGLSGGAIDAVIDTVAAQVESAGSTAVRLANDSEIDTICHSSLRGVTPCYGAVLFVASPDEGSGGIWKYDIRLDGSLGAGKINVDKGTNDGEVYMLPFQHAIDAAIVGQQTNGSASNNVIANADVHEYPFTSLTPAQRDDEIRVQYQKSLTNFLGVSFISGVIGICYHLTGFIATERELGMSTLIDSMMATSEGGQRWGEAQVARLVSYHLSFVAMYLPGWALGSAIVAASVFAHSNAAVIILYHVLVGLTLASMSLLGSSLFKRSQLSGVSVTIVYLLLAIIAQTITAPKTGTVTALSLFFAPCNYVFFITNVARFERHEQPVNLLKVPEGSPWQLPSIVLWIFLLLQLIIYPVIGAYIERYLYGTITTGRTIETRLEGSRVDENGHPLPALQLDEFSKTYYPGPLRRAFGWIKKAPAPVHAVRELTLSAVHGQILVLLGANGSGKSTTLDAIAGTSKLTGGRITLDGSHGLGIAPQKNVMWDEITVEEHLLIFNHLKSPRKHASREEIRQLIKSIDLEHKATARAKTLSGGQQRKLQLGMMLTGGSAVCCVDEVSSGLDPLSRRKIWDILLAERGRRTIIMTTHFLDEADLLSDHIAILSKGTLRADGSSVALKDRLGGGYRIHVHKTKPNDKVTVVVRSDRDLPDVEGVIKKNKFDIVTYIAPSSNLAAHVIRALETAGVTDYRFSGPTLEDVFLQLAEEVQAEQEAHEKGQLDSTADKEVDSKTTVVGEKQHATESVKPDTNNSAMLVPSENPANVCSNDSAGDEAGGQKRLKLLSGHRIGYWKQARVLFRKRFIVFKGNWVPSFAAFFIPVIAAGLVTLFVKGQSPVGCSSADQLSNDDPQNLADAGDILFLVAGPASQFSDINSIVNLFIPMFTNSSDSSSGSGSGSTNDTTIVADIFQNITLADTFDDFNNLIVQYRKNVTPAGFWLGDSSSPPTVAYLGDYLDQVNSFFGQNLLDVLIANLSISANYADFAIPWSPNTGNSLQLLVYVCLACAAYPGFFSLYPNLERRRHVRGLEYSNGVRALPLWMAYVAFDFSIVLVSSALITILFAALSGVWYHVGYLFLIFALYGLASALVAYVISLFSRNQLSAYAFTAAYQAIIFLVYMIAYLCTITYAPVNHIDAYLLVVHFVVSAVAPIGSVIRSLFITLNLFSVTCKGNELDNNPGSIILYGGPILYLFWQSFLLFGILLWFDSGNVGASFYRFTKLLRRQKKASQTDHHGFADGEGIEDISLEESPSHDEIDGANGSAPVHGLRVSHITKTFKRNTAVDNVSFYVNRSEVFALLGPNGAGKSTTISMIRGDLKPDDGDVFVEGLSVTKKLVAARGSLGVCPQFDAVDQMTVRDHLRFYARVRGIADVEYNVNAVIRAVGLAAFSDRQAHALSGGNKRKLSLGIALMGNPAVVILDEPSSGLDAAAKRIMWRTLAATVPGRSILLTTHSMEEADALAGRAGILAGRMLAAGGTDDLRARFGNRLYVHLVSRGAPRTSDADTARLRQWVQDTFPNVEIENKTYHGQMRFSIPLGGVGAKHGRVETAGDGKPVDYDEDDSSSRATPVEKRSRQDLDESVTSVTPAAPLALASASTTTSAIGRLVVMLDEQRDALGIDHYSVSPTTLDQVFLEIVGRHNVQEEGYQREEEAAAAAASAHKRKWWKFRARWAS</sequence>